<dbReference type="OrthoDB" id="341353at2759"/>
<dbReference type="InterPro" id="IPR050846">
    <property type="entry name" value="TLCD"/>
</dbReference>
<feature type="transmembrane region" description="Helical" evidence="1">
    <location>
        <begin position="203"/>
        <end position="223"/>
    </location>
</feature>
<dbReference type="PANTHER" id="PTHR13439">
    <property type="entry name" value="CT120 PROTEIN"/>
    <property type="match status" value="1"/>
</dbReference>
<evidence type="ECO:0000313" key="3">
    <source>
        <dbReference type="Proteomes" id="UP000242180"/>
    </source>
</evidence>
<keyword evidence="3" id="KW-1185">Reference proteome</keyword>
<accession>A0A1X2HCM3</accession>
<feature type="transmembrane region" description="Helical" evidence="1">
    <location>
        <begin position="144"/>
        <end position="166"/>
    </location>
</feature>
<evidence type="ECO:0008006" key="4">
    <source>
        <dbReference type="Google" id="ProtNLM"/>
    </source>
</evidence>
<gene>
    <name evidence="2" type="ORF">BCR43DRAFT_491893</name>
</gene>
<organism evidence="2 3">
    <name type="scientific">Syncephalastrum racemosum</name>
    <name type="common">Filamentous fungus</name>
    <dbReference type="NCBI Taxonomy" id="13706"/>
    <lineage>
        <taxon>Eukaryota</taxon>
        <taxon>Fungi</taxon>
        <taxon>Fungi incertae sedis</taxon>
        <taxon>Mucoromycota</taxon>
        <taxon>Mucoromycotina</taxon>
        <taxon>Mucoromycetes</taxon>
        <taxon>Mucorales</taxon>
        <taxon>Syncephalastraceae</taxon>
        <taxon>Syncephalastrum</taxon>
    </lineage>
</organism>
<dbReference type="PANTHER" id="PTHR13439:SF72">
    <property type="entry name" value="TLC DOMAIN-CONTAINING PROTEIN"/>
    <property type="match status" value="1"/>
</dbReference>
<keyword evidence="1" id="KW-0472">Membrane</keyword>
<dbReference type="AlphaFoldDB" id="A0A1X2HCM3"/>
<protein>
    <recommendedName>
        <fullName evidence="4">TLC domain-containing protein</fullName>
    </recommendedName>
</protein>
<sequence length="258" mass="29768">MLLLSSYRNGEISLAEVYHQPIVPISFLGSFLGLGGFFFYCVHSGWARTEKQISWLLTFASSLVCTLISVPCFYNFWRSGWDVGLLGTESPWHTAGVCFFITYLALDMSLGAIYYRRRITILTGWFHHSIYIFILLWFLRLRTASFFCTVAILEVPTLILAIGSLAPHWRCDFLFAATFFCLRLVLHAYMIPELKRNHRVDSIWLVAVFIYPLHLYWFYGIILQQTRIHAKTLQRISALVNAKNQQTSATLLDKIFAA</sequence>
<comment type="caution">
    <text evidence="2">The sequence shown here is derived from an EMBL/GenBank/DDBJ whole genome shotgun (WGS) entry which is preliminary data.</text>
</comment>
<dbReference type="OMA" id="QISWILT"/>
<dbReference type="InParanoid" id="A0A1X2HCM3"/>
<dbReference type="EMBL" id="MCGN01000005">
    <property type="protein sequence ID" value="ORY96548.1"/>
    <property type="molecule type" value="Genomic_DNA"/>
</dbReference>
<feature type="transmembrane region" description="Helical" evidence="1">
    <location>
        <begin position="121"/>
        <end position="138"/>
    </location>
</feature>
<reference evidence="2 3" key="1">
    <citation type="submission" date="2016-07" db="EMBL/GenBank/DDBJ databases">
        <title>Pervasive Adenine N6-methylation of Active Genes in Fungi.</title>
        <authorList>
            <consortium name="DOE Joint Genome Institute"/>
            <person name="Mondo S.J."/>
            <person name="Dannebaum R.O."/>
            <person name="Kuo R.C."/>
            <person name="Labutti K."/>
            <person name="Haridas S."/>
            <person name="Kuo A."/>
            <person name="Salamov A."/>
            <person name="Ahrendt S.R."/>
            <person name="Lipzen A."/>
            <person name="Sullivan W."/>
            <person name="Andreopoulos W.B."/>
            <person name="Clum A."/>
            <person name="Lindquist E."/>
            <person name="Daum C."/>
            <person name="Ramamoorthy G.K."/>
            <person name="Gryganskyi A."/>
            <person name="Culley D."/>
            <person name="Magnuson J.K."/>
            <person name="James T.Y."/>
            <person name="O'Malley M.A."/>
            <person name="Stajich J.E."/>
            <person name="Spatafora J.W."/>
            <person name="Visel A."/>
            <person name="Grigoriev I.V."/>
        </authorList>
    </citation>
    <scope>NUCLEOTIDE SEQUENCE [LARGE SCALE GENOMIC DNA]</scope>
    <source>
        <strain evidence="2 3">NRRL 2496</strain>
    </source>
</reference>
<feature type="transmembrane region" description="Helical" evidence="1">
    <location>
        <begin position="173"/>
        <end position="191"/>
    </location>
</feature>
<feature type="transmembrane region" description="Helical" evidence="1">
    <location>
        <begin position="54"/>
        <end position="77"/>
    </location>
</feature>
<dbReference type="GO" id="GO:0055088">
    <property type="term" value="P:lipid homeostasis"/>
    <property type="evidence" value="ECO:0007669"/>
    <property type="project" value="TreeGrafter"/>
</dbReference>
<dbReference type="STRING" id="13706.A0A1X2HCM3"/>
<evidence type="ECO:0000256" key="1">
    <source>
        <dbReference type="SAM" id="Phobius"/>
    </source>
</evidence>
<dbReference type="Proteomes" id="UP000242180">
    <property type="component" value="Unassembled WGS sequence"/>
</dbReference>
<proteinExistence type="predicted"/>
<evidence type="ECO:0000313" key="2">
    <source>
        <dbReference type="EMBL" id="ORY96548.1"/>
    </source>
</evidence>
<keyword evidence="1" id="KW-0812">Transmembrane</keyword>
<dbReference type="GO" id="GO:0005783">
    <property type="term" value="C:endoplasmic reticulum"/>
    <property type="evidence" value="ECO:0007669"/>
    <property type="project" value="TreeGrafter"/>
</dbReference>
<feature type="transmembrane region" description="Helical" evidence="1">
    <location>
        <begin position="92"/>
        <end position="114"/>
    </location>
</feature>
<keyword evidence="1" id="KW-1133">Transmembrane helix</keyword>
<feature type="transmembrane region" description="Helical" evidence="1">
    <location>
        <begin position="22"/>
        <end position="42"/>
    </location>
</feature>
<name>A0A1X2HCM3_SYNRA</name>